<dbReference type="SMART" id="SM00449">
    <property type="entry name" value="SPRY"/>
    <property type="match status" value="1"/>
</dbReference>
<keyword evidence="2" id="KW-0528">Neurotoxin</keyword>
<keyword evidence="2" id="KW-0800">Toxin</keyword>
<dbReference type="CDD" id="cd12888">
    <property type="entry name" value="SPRY_PRY_TRIM7_like"/>
    <property type="match status" value="1"/>
</dbReference>
<name>A0AA35NXM5_9SAUR</name>
<dbReference type="EMBL" id="OX395127">
    <property type="protein sequence ID" value="CAI5768071.1"/>
    <property type="molecule type" value="Genomic_DNA"/>
</dbReference>
<dbReference type="InterPro" id="IPR006574">
    <property type="entry name" value="PRY"/>
</dbReference>
<evidence type="ECO:0000256" key="1">
    <source>
        <dbReference type="ARBA" id="ARBA00009651"/>
    </source>
</evidence>
<protein>
    <submittedName>
        <fullName evidence="5">E3 ubiquitin-protein ligase TRIM7-like</fullName>
    </submittedName>
</protein>
<dbReference type="InterPro" id="IPR050143">
    <property type="entry name" value="TRIM/RBCC"/>
</dbReference>
<evidence type="ECO:0000313" key="5">
    <source>
        <dbReference type="EMBL" id="CAI5768071.1"/>
    </source>
</evidence>
<feature type="domain" description="B30.2/SPRY" evidence="4">
    <location>
        <begin position="6"/>
        <end position="204"/>
    </location>
</feature>
<dbReference type="Gene3D" id="2.60.120.920">
    <property type="match status" value="1"/>
</dbReference>
<dbReference type="PRINTS" id="PR01407">
    <property type="entry name" value="BUTYPHLNCDUF"/>
</dbReference>
<evidence type="ECO:0000256" key="3">
    <source>
        <dbReference type="ARBA" id="ARBA00034460"/>
    </source>
</evidence>
<dbReference type="SUPFAM" id="SSF49899">
    <property type="entry name" value="Concanavalin A-like lectins/glucanases"/>
    <property type="match status" value="1"/>
</dbReference>
<dbReference type="SMART" id="SM00589">
    <property type="entry name" value="PRY"/>
    <property type="match status" value="1"/>
</dbReference>
<dbReference type="Pfam" id="PF00622">
    <property type="entry name" value="SPRY"/>
    <property type="match status" value="1"/>
</dbReference>
<dbReference type="Proteomes" id="UP001178461">
    <property type="component" value="Chromosome 2"/>
</dbReference>
<evidence type="ECO:0000256" key="2">
    <source>
        <dbReference type="ARBA" id="ARBA00022699"/>
    </source>
</evidence>
<proteinExistence type="inferred from homology"/>
<dbReference type="InterPro" id="IPR013320">
    <property type="entry name" value="ConA-like_dom_sf"/>
</dbReference>
<dbReference type="PANTHER" id="PTHR24103">
    <property type="entry name" value="E3 UBIQUITIN-PROTEIN LIGASE TRIM"/>
    <property type="match status" value="1"/>
</dbReference>
<comment type="function">
    <text evidence="3">Neurotoxin that produces dose-dependent hypolocomotion and hyperalgesia in mice. May directly act on the central nervous system, as it is 6500-fold more potent when administered intracerebroventricularly than intraperitoneal.</text>
</comment>
<dbReference type="InterPro" id="IPR003879">
    <property type="entry name" value="Butyrophylin_SPRY"/>
</dbReference>
<dbReference type="AlphaFoldDB" id="A0AA35NXM5"/>
<gene>
    <name evidence="5" type="ORF">PODLI_1B001142</name>
</gene>
<dbReference type="InterPro" id="IPR003877">
    <property type="entry name" value="SPRY_dom"/>
</dbReference>
<evidence type="ECO:0000259" key="4">
    <source>
        <dbReference type="PROSITE" id="PS50188"/>
    </source>
</evidence>
<dbReference type="PROSITE" id="PS50188">
    <property type="entry name" value="B302_SPRY"/>
    <property type="match status" value="1"/>
</dbReference>
<sequence>MEKYKESLEEAVNKETLNQDLYKVNFTLDPDTANPFLILSEDLKSVRRGSRYQSVPDNPERFDIMMSVLGRERFASGRHWWEVEVEENLGRWAVGVARESVRRKGQVRISPDEGFWAVGKSFHNSHDLTSPCQILAFTSPKPTPLILRRNKLRKVRVSLSYEEGRVEFFDVDSDDLIFAFQLASFSGEKILPFFRVWRGVRLKC</sequence>
<dbReference type="Pfam" id="PF13765">
    <property type="entry name" value="PRY"/>
    <property type="match status" value="1"/>
</dbReference>
<keyword evidence="6" id="KW-1185">Reference proteome</keyword>
<accession>A0AA35NXM5</accession>
<dbReference type="FunFam" id="2.60.120.920:FF:000004">
    <property type="entry name" value="Butyrophilin subfamily 1 member A1"/>
    <property type="match status" value="1"/>
</dbReference>
<organism evidence="5 6">
    <name type="scientific">Podarcis lilfordi</name>
    <name type="common">Lilford's wall lizard</name>
    <dbReference type="NCBI Taxonomy" id="74358"/>
    <lineage>
        <taxon>Eukaryota</taxon>
        <taxon>Metazoa</taxon>
        <taxon>Chordata</taxon>
        <taxon>Craniata</taxon>
        <taxon>Vertebrata</taxon>
        <taxon>Euteleostomi</taxon>
        <taxon>Lepidosauria</taxon>
        <taxon>Squamata</taxon>
        <taxon>Bifurcata</taxon>
        <taxon>Unidentata</taxon>
        <taxon>Episquamata</taxon>
        <taxon>Laterata</taxon>
        <taxon>Lacertibaenia</taxon>
        <taxon>Lacertidae</taxon>
        <taxon>Podarcis</taxon>
    </lineage>
</organism>
<comment type="similarity">
    <text evidence="1">Belongs to the ohanin/vespryn family.</text>
</comment>
<evidence type="ECO:0000313" key="6">
    <source>
        <dbReference type="Proteomes" id="UP001178461"/>
    </source>
</evidence>
<dbReference type="InterPro" id="IPR001870">
    <property type="entry name" value="B30.2/SPRY"/>
</dbReference>
<dbReference type="InterPro" id="IPR043136">
    <property type="entry name" value="B30.2/SPRY_sf"/>
</dbReference>
<reference evidence="5" key="1">
    <citation type="submission" date="2022-12" db="EMBL/GenBank/DDBJ databases">
        <authorList>
            <person name="Alioto T."/>
            <person name="Alioto T."/>
            <person name="Gomez Garrido J."/>
        </authorList>
    </citation>
    <scope>NUCLEOTIDE SEQUENCE</scope>
</reference>